<dbReference type="VEuPathDB" id="FungiDB:AeMF1_019721"/>
<dbReference type="AlphaFoldDB" id="A0A6G0W7F0"/>
<dbReference type="Pfam" id="PF13616">
    <property type="entry name" value="Rotamase_3"/>
    <property type="match status" value="1"/>
</dbReference>
<evidence type="ECO:0000313" key="9">
    <source>
        <dbReference type="EMBL" id="KAF0722086.1"/>
    </source>
</evidence>
<dbReference type="PROSITE" id="PS50198">
    <property type="entry name" value="PPIC_PPIASE_2"/>
    <property type="match status" value="1"/>
</dbReference>
<proteinExistence type="inferred from homology"/>
<name>A0A6G0W7F0_9STRA</name>
<sequence length="154" mass="16552">MELVSFVENNMKWIVLAAVVLFALFNVVSSWGGGGGVSASASHILVNTEDEVDDLLAQLHKTADGSDAQLKLFADLAKTHSKCPSGARGGGALGTFGRGQMVPEFDKVVFEEAVGKIHKVKTQFGWHLVLTTERNDPNAKQEEAAVAEEDKKEL</sequence>
<comment type="function">
    <text evidence="4">PPIases accelerate the folding of proteins. It prefers amino acid residues with hydrophobic side chains like leucine and phenylalanine in the P1 position of the peptides substrates.</text>
</comment>
<feature type="domain" description="PpiC" evidence="8">
    <location>
        <begin position="36"/>
        <end position="133"/>
    </location>
</feature>
<comment type="subcellular location">
    <subcellularLocation>
        <location evidence="1">Cytoplasm</location>
    </subcellularLocation>
</comment>
<dbReference type="InterPro" id="IPR052204">
    <property type="entry name" value="PpiC/parvulin_rotamase"/>
</dbReference>
<keyword evidence="5 6" id="KW-0413">Isomerase</keyword>
<evidence type="ECO:0000256" key="6">
    <source>
        <dbReference type="RuleBase" id="RU363014"/>
    </source>
</evidence>
<dbReference type="PROSITE" id="PS01096">
    <property type="entry name" value="PPIC_PPIASE_1"/>
    <property type="match status" value="1"/>
</dbReference>
<dbReference type="SUPFAM" id="SSF54534">
    <property type="entry name" value="FKBP-like"/>
    <property type="match status" value="1"/>
</dbReference>
<dbReference type="InterPro" id="IPR000297">
    <property type="entry name" value="PPIase_PpiC"/>
</dbReference>
<dbReference type="Proteomes" id="UP000481153">
    <property type="component" value="Unassembled WGS sequence"/>
</dbReference>
<dbReference type="EC" id="5.2.1.8" evidence="6"/>
<keyword evidence="3" id="KW-0963">Cytoplasm</keyword>
<feature type="region of interest" description="Disordered" evidence="7">
    <location>
        <begin position="135"/>
        <end position="154"/>
    </location>
</feature>
<dbReference type="PANTHER" id="PTHR43629:SF2">
    <property type="entry name" value="RHODANESE-LIKE_PPIC DOMAIN-CONTAINING PROTEIN 12, CHLOROPLASTIC"/>
    <property type="match status" value="1"/>
</dbReference>
<comment type="caution">
    <text evidence="9">The sequence shown here is derived from an EMBL/GenBank/DDBJ whole genome shotgun (WGS) entry which is preliminary data.</text>
</comment>
<evidence type="ECO:0000256" key="2">
    <source>
        <dbReference type="ARBA" id="ARBA00007656"/>
    </source>
</evidence>
<reference evidence="9 10" key="1">
    <citation type="submission" date="2019-07" db="EMBL/GenBank/DDBJ databases">
        <title>Genomics analysis of Aphanomyces spp. identifies a new class of oomycete effector associated with host adaptation.</title>
        <authorList>
            <person name="Gaulin E."/>
        </authorList>
    </citation>
    <scope>NUCLEOTIDE SEQUENCE [LARGE SCALE GENOMIC DNA]</scope>
    <source>
        <strain evidence="9 10">ATCC 201684</strain>
    </source>
</reference>
<organism evidence="9 10">
    <name type="scientific">Aphanomyces euteiches</name>
    <dbReference type="NCBI Taxonomy" id="100861"/>
    <lineage>
        <taxon>Eukaryota</taxon>
        <taxon>Sar</taxon>
        <taxon>Stramenopiles</taxon>
        <taxon>Oomycota</taxon>
        <taxon>Saprolegniomycetes</taxon>
        <taxon>Saprolegniales</taxon>
        <taxon>Verrucalvaceae</taxon>
        <taxon>Aphanomyces</taxon>
    </lineage>
</organism>
<dbReference type="InterPro" id="IPR046357">
    <property type="entry name" value="PPIase_dom_sf"/>
</dbReference>
<comment type="similarity">
    <text evidence="2">Belongs to the PpiC/parvulin rotamase family.</text>
</comment>
<evidence type="ECO:0000256" key="7">
    <source>
        <dbReference type="SAM" id="MobiDB-lite"/>
    </source>
</evidence>
<evidence type="ECO:0000256" key="5">
    <source>
        <dbReference type="PROSITE-ProRule" id="PRU00278"/>
    </source>
</evidence>
<keyword evidence="5 6" id="KW-0697">Rotamase</keyword>
<dbReference type="InterPro" id="IPR023058">
    <property type="entry name" value="PPIase_PpiC_CS"/>
</dbReference>
<keyword evidence="10" id="KW-1185">Reference proteome</keyword>
<dbReference type="GO" id="GO:0005737">
    <property type="term" value="C:cytoplasm"/>
    <property type="evidence" value="ECO:0007669"/>
    <property type="project" value="UniProtKB-SubCell"/>
</dbReference>
<evidence type="ECO:0000256" key="3">
    <source>
        <dbReference type="ARBA" id="ARBA00022490"/>
    </source>
</evidence>
<accession>A0A6G0W7F0</accession>
<evidence type="ECO:0000256" key="1">
    <source>
        <dbReference type="ARBA" id="ARBA00004496"/>
    </source>
</evidence>
<evidence type="ECO:0000313" key="10">
    <source>
        <dbReference type="Proteomes" id="UP000481153"/>
    </source>
</evidence>
<evidence type="ECO:0000259" key="8">
    <source>
        <dbReference type="PROSITE" id="PS50198"/>
    </source>
</evidence>
<dbReference type="Gene3D" id="3.10.50.40">
    <property type="match status" value="1"/>
</dbReference>
<dbReference type="PANTHER" id="PTHR43629">
    <property type="entry name" value="PEPTIDYL-PROLYL CIS-TRANS ISOMERASE"/>
    <property type="match status" value="1"/>
</dbReference>
<gene>
    <name evidence="9" type="ORF">Ae201684_018722</name>
</gene>
<dbReference type="EMBL" id="VJMJ01000349">
    <property type="protein sequence ID" value="KAF0722086.1"/>
    <property type="molecule type" value="Genomic_DNA"/>
</dbReference>
<comment type="catalytic activity">
    <reaction evidence="6">
        <text>[protein]-peptidylproline (omega=180) = [protein]-peptidylproline (omega=0)</text>
        <dbReference type="Rhea" id="RHEA:16237"/>
        <dbReference type="Rhea" id="RHEA-COMP:10747"/>
        <dbReference type="Rhea" id="RHEA-COMP:10748"/>
        <dbReference type="ChEBI" id="CHEBI:83833"/>
        <dbReference type="ChEBI" id="CHEBI:83834"/>
        <dbReference type="EC" id="5.2.1.8"/>
    </reaction>
</comment>
<protein>
    <recommendedName>
        <fullName evidence="6">Peptidyl-prolyl cis-trans isomerase</fullName>
        <ecNumber evidence="6">5.2.1.8</ecNumber>
    </recommendedName>
</protein>
<evidence type="ECO:0000256" key="4">
    <source>
        <dbReference type="ARBA" id="ARBA00046231"/>
    </source>
</evidence>
<dbReference type="GO" id="GO:0003755">
    <property type="term" value="F:peptidyl-prolyl cis-trans isomerase activity"/>
    <property type="evidence" value="ECO:0007669"/>
    <property type="project" value="UniProtKB-UniRule"/>
</dbReference>